<accession>A0ABC8URH5</accession>
<evidence type="ECO:0000256" key="5">
    <source>
        <dbReference type="ARBA" id="ARBA00022827"/>
    </source>
</evidence>
<evidence type="ECO:0000256" key="1">
    <source>
        <dbReference type="ARBA" id="ARBA00001974"/>
    </source>
</evidence>
<dbReference type="InterPro" id="IPR017046">
    <property type="entry name" value="Prenylcysteine_Oxase1"/>
</dbReference>
<keyword evidence="6" id="KW-0560">Oxidoreductase</keyword>
<proteinExistence type="inferred from homology"/>
<dbReference type="InterPro" id="IPR010795">
    <property type="entry name" value="Prenylcys_lyase"/>
</dbReference>
<comment type="cofactor">
    <cofactor evidence="1">
        <name>FAD</name>
        <dbReference type="ChEBI" id="CHEBI:57692"/>
    </cofactor>
</comment>
<evidence type="ECO:0000259" key="8">
    <source>
        <dbReference type="Pfam" id="PF07156"/>
    </source>
</evidence>
<feature type="non-terminal residue" evidence="9">
    <location>
        <position position="1"/>
    </location>
</feature>
<evidence type="ECO:0000313" key="10">
    <source>
        <dbReference type="Proteomes" id="UP001642360"/>
    </source>
</evidence>
<evidence type="ECO:0000313" key="9">
    <source>
        <dbReference type="EMBL" id="CAK9183677.1"/>
    </source>
</evidence>
<feature type="domain" description="Prenylcysteine lyase" evidence="8">
    <location>
        <begin position="163"/>
        <end position="247"/>
    </location>
</feature>
<evidence type="ECO:0000256" key="4">
    <source>
        <dbReference type="ARBA" id="ARBA00022729"/>
    </source>
</evidence>
<evidence type="ECO:0000256" key="3">
    <source>
        <dbReference type="ARBA" id="ARBA00022630"/>
    </source>
</evidence>
<name>A0ABC8URH5_9AQUA</name>
<dbReference type="AlphaFoldDB" id="A0ABC8URH5"/>
<keyword evidence="10" id="KW-1185">Reference proteome</keyword>
<dbReference type="EMBL" id="CAUOFW020008724">
    <property type="protein sequence ID" value="CAK9183677.1"/>
    <property type="molecule type" value="Genomic_DNA"/>
</dbReference>
<keyword evidence="3" id="KW-0285">Flavoprotein</keyword>
<sequence length="247" mass="27597">LPHTTVSSNVWLLSSENMYSKMKITNIPLTILTFSFLLSSTLSSQSEPTPPTVCIIGSGIGGSSVAHFLRTYSNPSHLHQIRIFERHGVVGGRMATVSISGETFEAGASILHPKNYHALNYTKLLNLKVNEPSSSSFSLGIWDGHKFLFKTLYSNSKLPFIQQIVSAANSILMFVRYGFSLFKMNNFVEGTVDSFLKYYESFESRPVFESVEEMLKWAGLFNLTTRTLQEELVDAGLSYVLIQELVT</sequence>
<evidence type="ECO:0000256" key="7">
    <source>
        <dbReference type="ARBA" id="ARBA00023180"/>
    </source>
</evidence>
<evidence type="ECO:0000256" key="2">
    <source>
        <dbReference type="ARBA" id="ARBA00009967"/>
    </source>
</evidence>
<dbReference type="InterPro" id="IPR036188">
    <property type="entry name" value="FAD/NAD-bd_sf"/>
</dbReference>
<keyword evidence="4" id="KW-0732">Signal</keyword>
<dbReference type="Gene3D" id="3.50.50.60">
    <property type="entry name" value="FAD/NAD(P)-binding domain"/>
    <property type="match status" value="1"/>
</dbReference>
<dbReference type="GO" id="GO:0016491">
    <property type="term" value="F:oxidoreductase activity"/>
    <property type="evidence" value="ECO:0007669"/>
    <property type="project" value="UniProtKB-KW"/>
</dbReference>
<dbReference type="Pfam" id="PF07156">
    <property type="entry name" value="Prenylcys_lyase"/>
    <property type="match status" value="1"/>
</dbReference>
<dbReference type="Proteomes" id="UP001642360">
    <property type="component" value="Unassembled WGS sequence"/>
</dbReference>
<gene>
    <name evidence="9" type="ORF">ILEXP_LOCUS53965</name>
</gene>
<dbReference type="PANTHER" id="PTHR15944">
    <property type="entry name" value="FARNESYLCYSTEINE LYASE"/>
    <property type="match status" value="1"/>
</dbReference>
<dbReference type="Pfam" id="PF13450">
    <property type="entry name" value="NAD_binding_8"/>
    <property type="match status" value="1"/>
</dbReference>
<comment type="caution">
    <text evidence="9">The sequence shown here is derived from an EMBL/GenBank/DDBJ whole genome shotgun (WGS) entry which is preliminary data.</text>
</comment>
<dbReference type="SUPFAM" id="SSF51905">
    <property type="entry name" value="FAD/NAD(P)-binding domain"/>
    <property type="match status" value="1"/>
</dbReference>
<keyword evidence="5" id="KW-0274">FAD</keyword>
<evidence type="ECO:0000256" key="6">
    <source>
        <dbReference type="ARBA" id="ARBA00023002"/>
    </source>
</evidence>
<organism evidence="9 10">
    <name type="scientific">Ilex paraguariensis</name>
    <name type="common">yerba mate</name>
    <dbReference type="NCBI Taxonomy" id="185542"/>
    <lineage>
        <taxon>Eukaryota</taxon>
        <taxon>Viridiplantae</taxon>
        <taxon>Streptophyta</taxon>
        <taxon>Embryophyta</taxon>
        <taxon>Tracheophyta</taxon>
        <taxon>Spermatophyta</taxon>
        <taxon>Magnoliopsida</taxon>
        <taxon>eudicotyledons</taxon>
        <taxon>Gunneridae</taxon>
        <taxon>Pentapetalae</taxon>
        <taxon>asterids</taxon>
        <taxon>campanulids</taxon>
        <taxon>Aquifoliales</taxon>
        <taxon>Aquifoliaceae</taxon>
        <taxon>Ilex</taxon>
    </lineage>
</organism>
<protein>
    <recommendedName>
        <fullName evidence="8">Prenylcysteine lyase domain-containing protein</fullName>
    </recommendedName>
</protein>
<keyword evidence="7" id="KW-0325">Glycoprotein</keyword>
<reference evidence="9 10" key="1">
    <citation type="submission" date="2024-02" db="EMBL/GenBank/DDBJ databases">
        <authorList>
            <person name="Vignale AGUSTIN F."/>
            <person name="Sosa J E."/>
            <person name="Modenutti C."/>
        </authorList>
    </citation>
    <scope>NUCLEOTIDE SEQUENCE [LARGE SCALE GENOMIC DNA]</scope>
</reference>
<feature type="non-terminal residue" evidence="9">
    <location>
        <position position="247"/>
    </location>
</feature>
<dbReference type="PANTHER" id="PTHR15944:SF0">
    <property type="entry name" value="PRENYLCYSTEINE LYASE DOMAIN-CONTAINING PROTEIN"/>
    <property type="match status" value="1"/>
</dbReference>
<comment type="similarity">
    <text evidence="2">Belongs to the prenylcysteine oxidase family.</text>
</comment>